<evidence type="ECO:0000313" key="2">
    <source>
        <dbReference type="EMBL" id="HCV80703.1"/>
    </source>
</evidence>
<dbReference type="AlphaFoldDB" id="A0A3D5IYD5"/>
<organism evidence="2 3">
    <name type="scientific">Zunongwangia profunda</name>
    <dbReference type="NCBI Taxonomy" id="398743"/>
    <lineage>
        <taxon>Bacteria</taxon>
        <taxon>Pseudomonadati</taxon>
        <taxon>Bacteroidota</taxon>
        <taxon>Flavobacteriia</taxon>
        <taxon>Flavobacteriales</taxon>
        <taxon>Flavobacteriaceae</taxon>
        <taxon>Zunongwangia</taxon>
    </lineage>
</organism>
<evidence type="ECO:0000256" key="1">
    <source>
        <dbReference type="SAM" id="SignalP"/>
    </source>
</evidence>
<proteinExistence type="predicted"/>
<keyword evidence="1" id="KW-0732">Signal</keyword>
<protein>
    <recommendedName>
        <fullName evidence="4">Cell surface protein</fullName>
    </recommendedName>
</protein>
<dbReference type="Proteomes" id="UP000264330">
    <property type="component" value="Unassembled WGS sequence"/>
</dbReference>
<evidence type="ECO:0000313" key="3">
    <source>
        <dbReference type="Proteomes" id="UP000264330"/>
    </source>
</evidence>
<reference evidence="2 3" key="1">
    <citation type="journal article" date="2018" name="Nat. Biotechnol.">
        <title>A standardized bacterial taxonomy based on genome phylogeny substantially revises the tree of life.</title>
        <authorList>
            <person name="Parks D.H."/>
            <person name="Chuvochina M."/>
            <person name="Waite D.W."/>
            <person name="Rinke C."/>
            <person name="Skarshewski A."/>
            <person name="Chaumeil P.A."/>
            <person name="Hugenholtz P."/>
        </authorList>
    </citation>
    <scope>NUCLEOTIDE SEQUENCE [LARGE SCALE GENOMIC DNA]</scope>
    <source>
        <strain evidence="2">UBA9359</strain>
    </source>
</reference>
<dbReference type="PROSITE" id="PS51257">
    <property type="entry name" value="PROKAR_LIPOPROTEIN"/>
    <property type="match status" value="1"/>
</dbReference>
<feature type="signal peptide" evidence="1">
    <location>
        <begin position="1"/>
        <end position="24"/>
    </location>
</feature>
<accession>A0A3D5IYD5</accession>
<dbReference type="RefSeq" id="WP_273300301.1">
    <property type="nucleotide sequence ID" value="NZ_CAJXAW010000031.1"/>
</dbReference>
<feature type="chain" id="PRO_5017702280" description="Cell surface protein" evidence="1">
    <location>
        <begin position="25"/>
        <end position="382"/>
    </location>
</feature>
<comment type="caution">
    <text evidence="2">The sequence shown here is derived from an EMBL/GenBank/DDBJ whole genome shotgun (WGS) entry which is preliminary data.</text>
</comment>
<sequence length="382" mass="42719">MHQKLSFSLLILISGLFLFSSCNNDDDEISIPMGFASSSYQKEYELLLGSDTLTIQPEILNLPEEARFNWRLEGQHLSGDSRLNFVPTEAGNFILDLVVSTISDSIHRTYRLKVNDPYDLYYRPVTENSSEFISKIIAYKPAPGQYINSTYGSMEDAIDLIGDKTATLSLGAWGGYIIFSFDHTIINREENKDFIIYGNAMKGLSEPGIVKVSFDANGNGLADDEWYELAGSAHYKEGTLFSYGITYSNPGEYANVPWVDSKAVQDSVMINAYHTQNYYPLFIEERNKMSFQGTRVFPKINLDGFASIDALEWGYVDNYDADYASYGGNAMDIDWAVDEQMNLVKLQGIDFVKVYTGAQGNAGWLGEISTEIKGAADLSMLE</sequence>
<gene>
    <name evidence="2" type="ORF">DGQ38_06590</name>
</gene>
<evidence type="ECO:0008006" key="4">
    <source>
        <dbReference type="Google" id="ProtNLM"/>
    </source>
</evidence>
<dbReference type="EMBL" id="DPMF01000152">
    <property type="protein sequence ID" value="HCV80703.1"/>
    <property type="molecule type" value="Genomic_DNA"/>
</dbReference>
<name>A0A3D5IYD5_9FLAO</name>